<feature type="domain" description="Anthranilate synthase component I N-terminal" evidence="2">
    <location>
        <begin position="45"/>
        <end position="164"/>
    </location>
</feature>
<gene>
    <name evidence="3" type="ORF">G9U52_35585</name>
</gene>
<dbReference type="InterPro" id="IPR006805">
    <property type="entry name" value="Anth_synth_I_N"/>
</dbReference>
<dbReference type="PANTHER" id="PTHR11236:SF41">
    <property type="entry name" value="AMINODEOXYCHORISMATE SYNTHASE COMPONENT 1"/>
    <property type="match status" value="1"/>
</dbReference>
<dbReference type="InterPro" id="IPR015890">
    <property type="entry name" value="Chorismate_C"/>
</dbReference>
<protein>
    <submittedName>
        <fullName evidence="3">Anthranilate synthase component I family protein</fullName>
    </submittedName>
</protein>
<accession>A0ABX0JJR2</accession>
<dbReference type="RefSeq" id="WP_166157170.1">
    <property type="nucleotide sequence ID" value="NZ_JAAOIW010000026.1"/>
</dbReference>
<proteinExistence type="predicted"/>
<evidence type="ECO:0000313" key="3">
    <source>
        <dbReference type="EMBL" id="NHN35053.1"/>
    </source>
</evidence>
<evidence type="ECO:0000259" key="2">
    <source>
        <dbReference type="Pfam" id="PF04715"/>
    </source>
</evidence>
<dbReference type="Proteomes" id="UP001165962">
    <property type="component" value="Unassembled WGS sequence"/>
</dbReference>
<evidence type="ECO:0000259" key="1">
    <source>
        <dbReference type="Pfam" id="PF00425"/>
    </source>
</evidence>
<dbReference type="EMBL" id="JAAOIW010000026">
    <property type="protein sequence ID" value="NHN35053.1"/>
    <property type="molecule type" value="Genomic_DNA"/>
</dbReference>
<dbReference type="Pfam" id="PF04715">
    <property type="entry name" value="Anth_synt_I_N"/>
    <property type="match status" value="1"/>
</dbReference>
<evidence type="ECO:0000313" key="4">
    <source>
        <dbReference type="Proteomes" id="UP001165962"/>
    </source>
</evidence>
<dbReference type="InterPro" id="IPR019999">
    <property type="entry name" value="Anth_synth_I-like"/>
</dbReference>
<reference evidence="3" key="1">
    <citation type="submission" date="2020-03" db="EMBL/GenBank/DDBJ databases">
        <title>Draft sequencing of Paenibacilllus sp. S3N08.</title>
        <authorList>
            <person name="Kim D.-U."/>
        </authorList>
    </citation>
    <scope>NUCLEOTIDE SEQUENCE</scope>
    <source>
        <strain evidence="3">S3N08</strain>
    </source>
</reference>
<dbReference type="PANTHER" id="PTHR11236">
    <property type="entry name" value="AMINOBENZOATE/ANTHRANILATE SYNTHASE"/>
    <property type="match status" value="1"/>
</dbReference>
<name>A0ABX0JJR2_9BACL</name>
<dbReference type="SUPFAM" id="SSF56322">
    <property type="entry name" value="ADC synthase"/>
    <property type="match status" value="1"/>
</dbReference>
<comment type="caution">
    <text evidence="3">The sequence shown here is derived from an EMBL/GenBank/DDBJ whole genome shotgun (WGS) entry which is preliminary data.</text>
</comment>
<keyword evidence="4" id="KW-1185">Reference proteome</keyword>
<organism evidence="3 4">
    <name type="scientific">Paenibacillus agricola</name>
    <dbReference type="NCBI Taxonomy" id="2716264"/>
    <lineage>
        <taxon>Bacteria</taxon>
        <taxon>Bacillati</taxon>
        <taxon>Bacillota</taxon>
        <taxon>Bacilli</taxon>
        <taxon>Bacillales</taxon>
        <taxon>Paenibacillaceae</taxon>
        <taxon>Paenibacillus</taxon>
    </lineage>
</organism>
<dbReference type="Pfam" id="PF00425">
    <property type="entry name" value="Chorismate_bind"/>
    <property type="match status" value="1"/>
</dbReference>
<sequence>MVLTTYEQWQEWAGSYTVLPYIQSFPLDDDRLLTWEMAWKEASPGSFVLESGKGGRYTFLGLHPVSEIRGTGLQATIKGADGAIIETQGAPLELVKRWMEPFRSPVVPGTPKFVGGCVGFWGYDVIRSIEKLPNLASDDLAIPDYAFARFEQLWIIDHEDKQLYCASSYCVSPNSSCGRGLDIEYRKAVVETGQMKALWDRIAEANHTGLHIRNRQMMQEQMADDKLRVDSDFMEGIQANFSKEAYIEAVHKIQAYIAAGDVFQVNLAVRQHKRLHQSPESIYEWLRIVNPSPYMALMRFSDFQLVSGSPELLVQLEGGVVRARPIAGTRPRGKDAEGDIRLAEELIHHEKERAEHIMLVDLIRNDLGRISSYGTVHVKEFMVIEYYSHVMHIVSQVEGQLAEGKGAYDSIAATFPGGTITGAPKIRTMQIIEELEPTRRGPYTGSMGWIGYNGDMEFNIVIRTLVVEGGVGYVQAGAGIVIDSIPEKEYVESLNKAKAMWKAIQYSEWNVQNLV</sequence>
<dbReference type="PRINTS" id="PR00095">
    <property type="entry name" value="ANTSNTHASEI"/>
</dbReference>
<dbReference type="Gene3D" id="3.60.120.10">
    <property type="entry name" value="Anthranilate synthase"/>
    <property type="match status" value="1"/>
</dbReference>
<dbReference type="InterPro" id="IPR005801">
    <property type="entry name" value="ADC_synthase"/>
</dbReference>
<feature type="domain" description="Chorismate-utilising enzyme C-terminal" evidence="1">
    <location>
        <begin position="243"/>
        <end position="496"/>
    </location>
</feature>